<dbReference type="InterPro" id="IPR004332">
    <property type="entry name" value="Transposase_MuDR"/>
</dbReference>
<proteinExistence type="predicted"/>
<keyword evidence="4" id="KW-1185">Reference proteome</keyword>
<feature type="domain" description="MULE transposase N-terminal all-beta" evidence="2">
    <location>
        <begin position="38"/>
        <end position="153"/>
    </location>
</feature>
<dbReference type="EMBL" id="JAEFBK010000007">
    <property type="protein sequence ID" value="KAG7585619.1"/>
    <property type="molecule type" value="Genomic_DNA"/>
</dbReference>
<dbReference type="Pfam" id="PF10532">
    <property type="entry name" value="Plant_all_beta"/>
    <property type="match status" value="1"/>
</dbReference>
<dbReference type="InterPro" id="IPR018290">
    <property type="entry name" value="MULE_transposase_N"/>
</dbReference>
<protein>
    <submittedName>
        <fullName evidence="3">Transposase MuDR plant</fullName>
    </submittedName>
</protein>
<dbReference type="PANTHER" id="PTHR31973">
    <property type="entry name" value="POLYPROTEIN, PUTATIVE-RELATED"/>
    <property type="match status" value="1"/>
</dbReference>
<name>A0A8T2BHD7_9BRAS</name>
<evidence type="ECO:0000259" key="1">
    <source>
        <dbReference type="Pfam" id="PF03108"/>
    </source>
</evidence>
<organism evidence="3 4">
    <name type="scientific">Arabidopsis thaliana x Arabidopsis arenosa</name>
    <dbReference type="NCBI Taxonomy" id="1240361"/>
    <lineage>
        <taxon>Eukaryota</taxon>
        <taxon>Viridiplantae</taxon>
        <taxon>Streptophyta</taxon>
        <taxon>Embryophyta</taxon>
        <taxon>Tracheophyta</taxon>
        <taxon>Spermatophyta</taxon>
        <taxon>Magnoliopsida</taxon>
        <taxon>eudicotyledons</taxon>
        <taxon>Gunneridae</taxon>
        <taxon>Pentapetalae</taxon>
        <taxon>rosids</taxon>
        <taxon>malvids</taxon>
        <taxon>Brassicales</taxon>
        <taxon>Brassicaceae</taxon>
        <taxon>Camelineae</taxon>
        <taxon>Arabidopsis</taxon>
    </lineage>
</organism>
<evidence type="ECO:0000313" key="3">
    <source>
        <dbReference type="EMBL" id="KAG7585619.1"/>
    </source>
</evidence>
<evidence type="ECO:0000313" key="4">
    <source>
        <dbReference type="Proteomes" id="UP000694240"/>
    </source>
</evidence>
<accession>A0A8T2BHD7</accession>
<comment type="caution">
    <text evidence="3">The sequence shown here is derived from an EMBL/GenBank/DDBJ whole genome shotgun (WGS) entry which is preliminary data.</text>
</comment>
<dbReference type="Pfam" id="PF03108">
    <property type="entry name" value="DBD_Tnp_Mut"/>
    <property type="match status" value="1"/>
</dbReference>
<sequence length="414" mass="46899">MMENVYIYFKCKGRTYSLMMNTSGGKITLSMLEGRICTKLGLDESKVKLQMRYNVVLLGPIEEIYITDDEDVGVYISSSENNRRYLLNVDVITPPELPEQLSRVELLNKSSVGKNYAELDSNEDEIRDSAAIVLCECEEQGTEPNEAIMEVDDTQDLEIGSHDESMDRCDDRGDEYVEPPPVLEPVVDKGAFANSFGYVIKKSDKERYVLRCSKESCAWRIRASNIWNTSIYSIRKYNKMHTCTRISKSSTRMRKRKGTAELVAALLHDTFPGQMETPVPKVIMELVQTKLGVKISYSTALRGKRQAICDLKGSAEDSYKDINCYLYMLKKVNEGTITYLKLDEEDKFQYLFIALGASIEGFQVMRKVIIVDATHLKNVYGGVLVFASAQDPNRHHYISTVRMKLVGDGSSRSC</sequence>
<dbReference type="AlphaFoldDB" id="A0A8T2BHD7"/>
<reference evidence="3 4" key="1">
    <citation type="submission" date="2020-12" db="EMBL/GenBank/DDBJ databases">
        <title>Concerted genomic and epigenomic changes stabilize Arabidopsis allopolyploids.</title>
        <authorList>
            <person name="Chen Z."/>
        </authorList>
    </citation>
    <scope>NUCLEOTIDE SEQUENCE [LARGE SCALE GENOMIC DNA]</scope>
    <source>
        <strain evidence="3">Allo738</strain>
        <tissue evidence="3">Leaf</tissue>
    </source>
</reference>
<feature type="domain" description="Transposase MuDR plant" evidence="1">
    <location>
        <begin position="187"/>
        <end position="230"/>
    </location>
</feature>
<dbReference type="PANTHER" id="PTHR31973:SF187">
    <property type="entry name" value="MUTATOR TRANSPOSASE MUDRA PROTEIN"/>
    <property type="match status" value="1"/>
</dbReference>
<gene>
    <name evidence="3" type="ORF">ISN45_Aa02g009640</name>
</gene>
<evidence type="ECO:0000259" key="2">
    <source>
        <dbReference type="Pfam" id="PF10532"/>
    </source>
</evidence>
<dbReference type="Proteomes" id="UP000694240">
    <property type="component" value="Chromosome 7"/>
</dbReference>